<comment type="caution">
    <text evidence="3">The sequence shown here is derived from an EMBL/GenBank/DDBJ whole genome shotgun (WGS) entry which is preliminary data.</text>
</comment>
<feature type="region of interest" description="Disordered" evidence="1">
    <location>
        <begin position="508"/>
        <end position="561"/>
    </location>
</feature>
<feature type="region of interest" description="Disordered" evidence="1">
    <location>
        <begin position="117"/>
        <end position="168"/>
    </location>
</feature>
<gene>
    <name evidence="3" type="ORF">X943_003854</name>
</gene>
<feature type="compositionally biased region" description="Polar residues" evidence="1">
    <location>
        <begin position="539"/>
        <end position="555"/>
    </location>
</feature>
<reference evidence="3" key="2">
    <citation type="submission" date="2021-05" db="EMBL/GenBank/DDBJ databases">
        <authorList>
            <person name="Pain A."/>
        </authorList>
    </citation>
    <scope>NUCLEOTIDE SEQUENCE</scope>
    <source>
        <strain evidence="3">1802A</strain>
    </source>
</reference>
<evidence type="ECO:0000313" key="4">
    <source>
        <dbReference type="Proteomes" id="UP001195914"/>
    </source>
</evidence>
<accession>A0AAD9LIH4</accession>
<dbReference type="AlphaFoldDB" id="A0AAD9LIH4"/>
<evidence type="ECO:0000259" key="2">
    <source>
        <dbReference type="Pfam" id="PF08729"/>
    </source>
</evidence>
<dbReference type="InterPro" id="IPR014840">
    <property type="entry name" value="HRD"/>
</dbReference>
<organism evidence="3 4">
    <name type="scientific">Babesia divergens</name>
    <dbReference type="NCBI Taxonomy" id="32595"/>
    <lineage>
        <taxon>Eukaryota</taxon>
        <taxon>Sar</taxon>
        <taxon>Alveolata</taxon>
        <taxon>Apicomplexa</taxon>
        <taxon>Aconoidasida</taxon>
        <taxon>Piroplasmida</taxon>
        <taxon>Babesiidae</taxon>
        <taxon>Babesia</taxon>
    </lineage>
</organism>
<evidence type="ECO:0000313" key="3">
    <source>
        <dbReference type="EMBL" id="KAK1937685.1"/>
    </source>
</evidence>
<reference evidence="3" key="1">
    <citation type="journal article" date="2014" name="Nucleic Acids Res.">
        <title>The evolutionary dynamics of variant antigen genes in Babesia reveal a history of genomic innovation underlying host-parasite interaction.</title>
        <authorList>
            <person name="Jackson A.P."/>
            <person name="Otto T.D."/>
            <person name="Darby A."/>
            <person name="Ramaprasad A."/>
            <person name="Xia D."/>
            <person name="Echaide I.E."/>
            <person name="Farber M."/>
            <person name="Gahlot S."/>
            <person name="Gamble J."/>
            <person name="Gupta D."/>
            <person name="Gupta Y."/>
            <person name="Jackson L."/>
            <person name="Malandrin L."/>
            <person name="Malas T.B."/>
            <person name="Moussa E."/>
            <person name="Nair M."/>
            <person name="Reid A.J."/>
            <person name="Sanders M."/>
            <person name="Sharma J."/>
            <person name="Tracey A."/>
            <person name="Quail M.A."/>
            <person name="Weir W."/>
            <person name="Wastling J.M."/>
            <person name="Hall N."/>
            <person name="Willadsen P."/>
            <person name="Lingelbach K."/>
            <person name="Shiels B."/>
            <person name="Tait A."/>
            <person name="Berriman M."/>
            <person name="Allred D.R."/>
            <person name="Pain A."/>
        </authorList>
    </citation>
    <scope>NUCLEOTIDE SEQUENCE</scope>
    <source>
        <strain evidence="3">1802A</strain>
    </source>
</reference>
<feature type="compositionally biased region" description="Polar residues" evidence="1">
    <location>
        <begin position="146"/>
        <end position="155"/>
    </location>
</feature>
<evidence type="ECO:0000256" key="1">
    <source>
        <dbReference type="SAM" id="MobiDB-lite"/>
    </source>
</evidence>
<proteinExistence type="predicted"/>
<dbReference type="Proteomes" id="UP001195914">
    <property type="component" value="Unassembled WGS sequence"/>
</dbReference>
<feature type="compositionally biased region" description="Polar residues" evidence="1">
    <location>
        <begin position="117"/>
        <end position="135"/>
    </location>
</feature>
<protein>
    <recommendedName>
        <fullName evidence="2">Hpc2-related domain-containing protein</fullName>
    </recommendedName>
</protein>
<keyword evidence="4" id="KW-1185">Reference proteome</keyword>
<name>A0AAD9LIH4_BABDI</name>
<dbReference type="EMBL" id="JAHBMH010000033">
    <property type="protein sequence ID" value="KAK1937685.1"/>
    <property type="molecule type" value="Genomic_DNA"/>
</dbReference>
<feature type="region of interest" description="Disordered" evidence="1">
    <location>
        <begin position="1"/>
        <end position="22"/>
    </location>
</feature>
<feature type="region of interest" description="Disordered" evidence="1">
    <location>
        <begin position="866"/>
        <end position="909"/>
    </location>
</feature>
<feature type="domain" description="Hpc2-related" evidence="2">
    <location>
        <begin position="211"/>
        <end position="264"/>
    </location>
</feature>
<dbReference type="Pfam" id="PF08729">
    <property type="entry name" value="HUN"/>
    <property type="match status" value="1"/>
</dbReference>
<sequence length="909" mass="102290">MTAVNTEKAADSTEGLGQLSSQQAPLGVQDVGCNGQDANELAEQDISEEDDDYRETFVQRYVPGVCVNVKLKDVYRDDNEKMQRVPMVIDFFEECLRTYKDEGAFIYEDSYLRSSHNPVQMSGSQNGTNNPSYAQAASLPGKRSDNNSNNGTKSVPINAATASERKGTMECTQQEVTLDDVKWLKNRPNDPLLKCIQSITDRLNIQGIVGDPASYLKVGGDDMHYDIDDPFIDDADMYSELKMSRNDILQKGQIEKDFSVWSEEEEQEDAMTIQAEAFVAEYASACNLEGNYDADTQKPLTLIFNPGGWKRFSERVPKQFRPLFKDFENAFKGYTGYITTDDITEALKTLLSTIFTRLAKMQEPKRRKITRVKEYSAHEADEMAEQRDAMERHGLNCIGVGRIIGINGRIMRWIVRTVSEMTNALSCYQINETWIRLVLEHNADTIKRMETAIITKVKPKLMQMKDKRSGKYFIKMDNDLKDLARRISPLRKVVREYEAALETYTDPVTRANGASPNDVDLETKRKCKSTVKQGAPKPSNGNDEMTGEESQSQGMTRGEREYTETEHFNVAEEGTNNMCLHCSQSSNDMSHMSSNAVHDLPDSGELTLEALKSSMSEDEARNCISNMEENGRNCTQDDPTFEEQPYVDGGIPSFCGILRQSKLWKRIKNVIAMYKLASVDLLALVQMMNLALATSLAIGATDFKPLVKDEINLTYAFDKAYIRLADIFSELVEEASAVKITIPTDVSRVAVMFMHEQSTVEDLFEYENKDPLVFSDNSNIAAAPGRIKVLGNRRSRKLSTLYPEAVDEHQPRQLKKDINQYIHHGQLNMSGDLGNSVNKAMAADGSITSKAETLKVKQNQVIATHRRRKPRIAKDGESGVDFSTENRKNTMGYISQSTKRPRINEASPL</sequence>